<keyword evidence="4" id="KW-1185">Reference proteome</keyword>
<accession>A0ABP8H516</accession>
<dbReference type="EMBL" id="BAABFO010000012">
    <property type="protein sequence ID" value="GAA4334492.1"/>
    <property type="molecule type" value="Genomic_DNA"/>
</dbReference>
<dbReference type="Pfam" id="PF08448">
    <property type="entry name" value="PAS_4"/>
    <property type="match status" value="1"/>
</dbReference>
<sequence length="280" mass="30987">MPSSCPYAHGDPPAAAPPEEHRQGPDRAPAPGSWLYVLERFDIGVVQLDRELRVVGMNEAARRCLPVAEKMPFGKIVTSFHPESSQSKVQFLLGEAECPVNNAPPMTMMINIPDRVLLIKLSKLGDASGATVGYTLVFYDITDAVSHEIDPLHGRDGVPSRRLLRKIPTIRQNRVLLIDVADVCFVRAEGHYTWVHTRDRTQFCNITISDLESRLDPGLFLRVHRSYIVNLSFVEEIVRDDGRMTLHMAGAEQARIPVSRGSAPALLEQLGLPGAPAAKR</sequence>
<evidence type="ECO:0000259" key="2">
    <source>
        <dbReference type="PROSITE" id="PS50930"/>
    </source>
</evidence>
<proteinExistence type="predicted"/>
<feature type="region of interest" description="Disordered" evidence="1">
    <location>
        <begin position="1"/>
        <end position="28"/>
    </location>
</feature>
<protein>
    <submittedName>
        <fullName evidence="3">LytTR family transcriptional regulator DNA-binding domain-containing protein</fullName>
    </submittedName>
</protein>
<dbReference type="Gene3D" id="2.40.50.1020">
    <property type="entry name" value="LytTr DNA-binding domain"/>
    <property type="match status" value="1"/>
</dbReference>
<evidence type="ECO:0000256" key="1">
    <source>
        <dbReference type="SAM" id="MobiDB-lite"/>
    </source>
</evidence>
<dbReference type="PROSITE" id="PS50930">
    <property type="entry name" value="HTH_LYTTR"/>
    <property type="match status" value="1"/>
</dbReference>
<dbReference type="Pfam" id="PF04397">
    <property type="entry name" value="LytTR"/>
    <property type="match status" value="1"/>
</dbReference>
<reference evidence="4" key="1">
    <citation type="journal article" date="2019" name="Int. J. Syst. Evol. Microbiol.">
        <title>The Global Catalogue of Microorganisms (GCM) 10K type strain sequencing project: providing services to taxonomists for standard genome sequencing and annotation.</title>
        <authorList>
            <consortium name="The Broad Institute Genomics Platform"/>
            <consortium name="The Broad Institute Genome Sequencing Center for Infectious Disease"/>
            <person name="Wu L."/>
            <person name="Ma J."/>
        </authorList>
    </citation>
    <scope>NUCLEOTIDE SEQUENCE [LARGE SCALE GENOMIC DNA]</scope>
    <source>
        <strain evidence="4">JCM 17666</strain>
    </source>
</reference>
<dbReference type="InterPro" id="IPR046947">
    <property type="entry name" value="LytR-like"/>
</dbReference>
<gene>
    <name evidence="3" type="ORF">GCM10023144_26790</name>
</gene>
<name>A0ABP8H516_9BURK</name>
<organism evidence="3 4">
    <name type="scientific">Pigmentiphaga soli</name>
    <dbReference type="NCBI Taxonomy" id="1007095"/>
    <lineage>
        <taxon>Bacteria</taxon>
        <taxon>Pseudomonadati</taxon>
        <taxon>Pseudomonadota</taxon>
        <taxon>Betaproteobacteria</taxon>
        <taxon>Burkholderiales</taxon>
        <taxon>Alcaligenaceae</taxon>
        <taxon>Pigmentiphaga</taxon>
    </lineage>
</organism>
<dbReference type="RefSeq" id="WP_345250262.1">
    <property type="nucleotide sequence ID" value="NZ_BAABFO010000012.1"/>
</dbReference>
<feature type="domain" description="HTH LytTR-type" evidence="2">
    <location>
        <begin position="167"/>
        <end position="272"/>
    </location>
</feature>
<dbReference type="InterPro" id="IPR013656">
    <property type="entry name" value="PAS_4"/>
</dbReference>
<dbReference type="Proteomes" id="UP001501671">
    <property type="component" value="Unassembled WGS sequence"/>
</dbReference>
<dbReference type="PANTHER" id="PTHR37299:SF1">
    <property type="entry name" value="STAGE 0 SPORULATION PROTEIN A HOMOLOG"/>
    <property type="match status" value="1"/>
</dbReference>
<evidence type="ECO:0000313" key="3">
    <source>
        <dbReference type="EMBL" id="GAA4334492.1"/>
    </source>
</evidence>
<evidence type="ECO:0000313" key="4">
    <source>
        <dbReference type="Proteomes" id="UP001501671"/>
    </source>
</evidence>
<dbReference type="InterPro" id="IPR007492">
    <property type="entry name" value="LytTR_DNA-bd_dom"/>
</dbReference>
<dbReference type="SMART" id="SM00850">
    <property type="entry name" value="LytTR"/>
    <property type="match status" value="1"/>
</dbReference>
<dbReference type="Gene3D" id="3.30.450.20">
    <property type="entry name" value="PAS domain"/>
    <property type="match status" value="1"/>
</dbReference>
<dbReference type="GO" id="GO:0003677">
    <property type="term" value="F:DNA binding"/>
    <property type="evidence" value="ECO:0007669"/>
    <property type="project" value="UniProtKB-KW"/>
</dbReference>
<keyword evidence="3" id="KW-0238">DNA-binding</keyword>
<dbReference type="PANTHER" id="PTHR37299">
    <property type="entry name" value="TRANSCRIPTIONAL REGULATOR-RELATED"/>
    <property type="match status" value="1"/>
</dbReference>
<comment type="caution">
    <text evidence="3">The sequence shown here is derived from an EMBL/GenBank/DDBJ whole genome shotgun (WGS) entry which is preliminary data.</text>
</comment>